<sequence>MISPTRSGFRLAPPGSLLPRVLVAILAIGIIYQLPIFPTVPQITGPNSMKLGDSNVNDNPEVTWFQDAIKAPEAESDEEDESPTLTYPSGGISSQGAFSQTSPSADFSAASSSMASTSNTPDNANPALDNNQTFVSYGQTQCIPDFGDTLKQLAIVRNESCTKHAPFPAEETRRVAFASITTGKPEEAYQRAIQSQMFHSAVHGTSIHVLCEQLSDGAWNKIAFLLNLVMNEMLKPEDERLEWIMWIDRDAIVLDACRPLSAFVPPATKEYENINLITNNDAIGLNAGVFMFRVNEWSISLFNTILAFRYFRPHEELILAEQTAMEIIVKEDKWKDGVVRVPWYWFNAYPDEEKSVEKYKEGLEPEDLEWFRARKGDFVVHFAGDDGRSSRMPGWLDMLEEVGNVWEKGEVGRDITEEIKEYWSSWESGTLTSSQISGES</sequence>
<evidence type="ECO:0000256" key="5">
    <source>
        <dbReference type="SAM" id="Phobius"/>
    </source>
</evidence>
<keyword evidence="5" id="KW-0812">Transmembrane</keyword>
<dbReference type="GO" id="GO:0016757">
    <property type="term" value="F:glycosyltransferase activity"/>
    <property type="evidence" value="ECO:0007669"/>
    <property type="project" value="UniProtKB-KW"/>
</dbReference>
<dbReference type="OrthoDB" id="407658at2759"/>
<evidence type="ECO:0000313" key="6">
    <source>
        <dbReference type="EMBL" id="KAJ4372010.1"/>
    </source>
</evidence>
<gene>
    <name evidence="6" type="ORF">N0V83_003783</name>
</gene>
<dbReference type="PANTHER" id="PTHR31306:SF8">
    <property type="entry name" value="GLYCOSYLTRANSFERASE FAMILY 34 PROTEIN"/>
    <property type="match status" value="1"/>
</dbReference>
<dbReference type="SUPFAM" id="SSF53448">
    <property type="entry name" value="Nucleotide-diphospho-sugar transferases"/>
    <property type="match status" value="1"/>
</dbReference>
<dbReference type="InterPro" id="IPR029044">
    <property type="entry name" value="Nucleotide-diphossugar_trans"/>
</dbReference>
<feature type="region of interest" description="Disordered" evidence="4">
    <location>
        <begin position="72"/>
        <end position="131"/>
    </location>
</feature>
<keyword evidence="5" id="KW-1133">Transmembrane helix</keyword>
<evidence type="ECO:0000256" key="3">
    <source>
        <dbReference type="ARBA" id="ARBA00022679"/>
    </source>
</evidence>
<dbReference type="Gene3D" id="3.90.550.10">
    <property type="entry name" value="Spore Coat Polysaccharide Biosynthesis Protein SpsA, Chain A"/>
    <property type="match status" value="1"/>
</dbReference>
<dbReference type="AlphaFoldDB" id="A0A9W9CNM8"/>
<dbReference type="GO" id="GO:0006487">
    <property type="term" value="P:protein N-linked glycosylation"/>
    <property type="evidence" value="ECO:0007669"/>
    <property type="project" value="TreeGrafter"/>
</dbReference>
<feature type="compositionally biased region" description="Polar residues" evidence="4">
    <location>
        <begin position="119"/>
        <end position="131"/>
    </location>
</feature>
<keyword evidence="2" id="KW-0328">Glycosyltransferase</keyword>
<keyword evidence="3" id="KW-0808">Transferase</keyword>
<accession>A0A9W9CNM8</accession>
<keyword evidence="7" id="KW-1185">Reference proteome</keyword>
<feature type="compositionally biased region" description="Low complexity" evidence="4">
    <location>
        <begin position="102"/>
        <end position="118"/>
    </location>
</feature>
<name>A0A9W9CNM8_9PLEO</name>
<comment type="caution">
    <text evidence="6">The sequence shown here is derived from an EMBL/GenBank/DDBJ whole genome shotgun (WGS) entry which is preliminary data.</text>
</comment>
<keyword evidence="5" id="KW-0472">Membrane</keyword>
<dbReference type="GO" id="GO:0000139">
    <property type="term" value="C:Golgi membrane"/>
    <property type="evidence" value="ECO:0007669"/>
    <property type="project" value="TreeGrafter"/>
</dbReference>
<feature type="compositionally biased region" description="Polar residues" evidence="4">
    <location>
        <begin position="84"/>
        <end position="101"/>
    </location>
</feature>
<organism evidence="6 7">
    <name type="scientific">Neocucurbitaria cava</name>
    <dbReference type="NCBI Taxonomy" id="798079"/>
    <lineage>
        <taxon>Eukaryota</taxon>
        <taxon>Fungi</taxon>
        <taxon>Dikarya</taxon>
        <taxon>Ascomycota</taxon>
        <taxon>Pezizomycotina</taxon>
        <taxon>Dothideomycetes</taxon>
        <taxon>Pleosporomycetidae</taxon>
        <taxon>Pleosporales</taxon>
        <taxon>Pleosporineae</taxon>
        <taxon>Cucurbitariaceae</taxon>
        <taxon>Neocucurbitaria</taxon>
    </lineage>
</organism>
<evidence type="ECO:0000256" key="4">
    <source>
        <dbReference type="SAM" id="MobiDB-lite"/>
    </source>
</evidence>
<dbReference type="Pfam" id="PF05637">
    <property type="entry name" value="Glyco_transf_34"/>
    <property type="match status" value="1"/>
</dbReference>
<reference evidence="6" key="1">
    <citation type="submission" date="2022-10" db="EMBL/GenBank/DDBJ databases">
        <title>Tapping the CABI collections for fungal endophytes: first genome assemblies for Collariella, Neodidymelliopsis, Ascochyta clinopodiicola, Didymella pomorum, Didymosphaeria variabile, Neocosmospora piperis and Neocucurbitaria cava.</title>
        <authorList>
            <person name="Hill R."/>
        </authorList>
    </citation>
    <scope>NUCLEOTIDE SEQUENCE</scope>
    <source>
        <strain evidence="6">IMI 356814</strain>
    </source>
</reference>
<feature type="transmembrane region" description="Helical" evidence="5">
    <location>
        <begin position="21"/>
        <end position="40"/>
    </location>
</feature>
<dbReference type="EMBL" id="JAPEUY010000006">
    <property type="protein sequence ID" value="KAJ4372010.1"/>
    <property type="molecule type" value="Genomic_DNA"/>
</dbReference>
<evidence type="ECO:0000256" key="1">
    <source>
        <dbReference type="ARBA" id="ARBA00005664"/>
    </source>
</evidence>
<dbReference type="PANTHER" id="PTHR31306">
    <property type="entry name" value="ALPHA-1,6-MANNOSYLTRANSFERASE MNN11-RELATED"/>
    <property type="match status" value="1"/>
</dbReference>
<protein>
    <recommendedName>
        <fullName evidence="8">Glycosyltransferase family 34 protein</fullName>
    </recommendedName>
</protein>
<dbReference type="Proteomes" id="UP001140560">
    <property type="component" value="Unassembled WGS sequence"/>
</dbReference>
<evidence type="ECO:0008006" key="8">
    <source>
        <dbReference type="Google" id="ProtNLM"/>
    </source>
</evidence>
<dbReference type="InterPro" id="IPR008630">
    <property type="entry name" value="Glyco_trans_34"/>
</dbReference>
<evidence type="ECO:0000256" key="2">
    <source>
        <dbReference type="ARBA" id="ARBA00022676"/>
    </source>
</evidence>
<comment type="similarity">
    <text evidence="1">Belongs to the glycosyltransferase 34 family.</text>
</comment>
<evidence type="ECO:0000313" key="7">
    <source>
        <dbReference type="Proteomes" id="UP001140560"/>
    </source>
</evidence>
<proteinExistence type="inferred from homology"/>